<dbReference type="EMBL" id="GBXM01021792">
    <property type="protein sequence ID" value="JAH86785.1"/>
    <property type="molecule type" value="Transcribed_RNA"/>
</dbReference>
<name>A0A0E9WB64_ANGAN</name>
<reference evidence="1" key="1">
    <citation type="submission" date="2014-11" db="EMBL/GenBank/DDBJ databases">
        <authorList>
            <person name="Amaro Gonzalez C."/>
        </authorList>
    </citation>
    <scope>NUCLEOTIDE SEQUENCE</scope>
</reference>
<sequence>MRIIKVHITENETLKTIPFTGSSSGILLSFPELM</sequence>
<proteinExistence type="predicted"/>
<dbReference type="AlphaFoldDB" id="A0A0E9WB64"/>
<organism evidence="1">
    <name type="scientific">Anguilla anguilla</name>
    <name type="common">European freshwater eel</name>
    <name type="synonym">Muraena anguilla</name>
    <dbReference type="NCBI Taxonomy" id="7936"/>
    <lineage>
        <taxon>Eukaryota</taxon>
        <taxon>Metazoa</taxon>
        <taxon>Chordata</taxon>
        <taxon>Craniata</taxon>
        <taxon>Vertebrata</taxon>
        <taxon>Euteleostomi</taxon>
        <taxon>Actinopterygii</taxon>
        <taxon>Neopterygii</taxon>
        <taxon>Teleostei</taxon>
        <taxon>Anguilliformes</taxon>
        <taxon>Anguillidae</taxon>
        <taxon>Anguilla</taxon>
    </lineage>
</organism>
<accession>A0A0E9WB64</accession>
<reference evidence="1" key="2">
    <citation type="journal article" date="2015" name="Fish Shellfish Immunol.">
        <title>Early steps in the European eel (Anguilla anguilla)-Vibrio vulnificus interaction in the gills: Role of the RtxA13 toxin.</title>
        <authorList>
            <person name="Callol A."/>
            <person name="Pajuelo D."/>
            <person name="Ebbesson L."/>
            <person name="Teles M."/>
            <person name="MacKenzie S."/>
            <person name="Amaro C."/>
        </authorList>
    </citation>
    <scope>NUCLEOTIDE SEQUENCE</scope>
</reference>
<evidence type="ECO:0000313" key="1">
    <source>
        <dbReference type="EMBL" id="JAH86785.1"/>
    </source>
</evidence>
<protein>
    <submittedName>
        <fullName evidence="1">Uncharacterized protein</fullName>
    </submittedName>
</protein>